<dbReference type="Gene3D" id="1.10.3720.10">
    <property type="entry name" value="MetI-like"/>
    <property type="match status" value="1"/>
</dbReference>
<dbReference type="InterPro" id="IPR050366">
    <property type="entry name" value="BP-dependent_transpt_permease"/>
</dbReference>
<dbReference type="CDD" id="cd06261">
    <property type="entry name" value="TM_PBP2"/>
    <property type="match status" value="1"/>
</dbReference>
<evidence type="ECO:0000256" key="1">
    <source>
        <dbReference type="ARBA" id="ARBA00004651"/>
    </source>
</evidence>
<dbReference type="InterPro" id="IPR035906">
    <property type="entry name" value="MetI-like_sf"/>
</dbReference>
<name>A0ABP8EET2_9MICO</name>
<keyword evidence="10" id="KW-1185">Reference proteome</keyword>
<evidence type="ECO:0000256" key="7">
    <source>
        <dbReference type="RuleBase" id="RU363032"/>
    </source>
</evidence>
<evidence type="ECO:0000313" key="10">
    <source>
        <dbReference type="Proteomes" id="UP001501586"/>
    </source>
</evidence>
<comment type="subcellular location">
    <subcellularLocation>
        <location evidence="1 7">Cell membrane</location>
        <topology evidence="1 7">Multi-pass membrane protein</topology>
    </subcellularLocation>
</comment>
<dbReference type="PANTHER" id="PTHR43386:SF25">
    <property type="entry name" value="PEPTIDE ABC TRANSPORTER PERMEASE PROTEIN"/>
    <property type="match status" value="1"/>
</dbReference>
<dbReference type="PROSITE" id="PS50928">
    <property type="entry name" value="ABC_TM1"/>
    <property type="match status" value="1"/>
</dbReference>
<dbReference type="PANTHER" id="PTHR43386">
    <property type="entry name" value="OLIGOPEPTIDE TRANSPORT SYSTEM PERMEASE PROTEIN APPC"/>
    <property type="match status" value="1"/>
</dbReference>
<evidence type="ECO:0000256" key="5">
    <source>
        <dbReference type="ARBA" id="ARBA00022989"/>
    </source>
</evidence>
<dbReference type="Proteomes" id="UP001501586">
    <property type="component" value="Unassembled WGS sequence"/>
</dbReference>
<feature type="transmembrane region" description="Helical" evidence="7">
    <location>
        <begin position="215"/>
        <end position="241"/>
    </location>
</feature>
<keyword evidence="5 7" id="KW-1133">Transmembrane helix</keyword>
<feature type="domain" description="ABC transmembrane type-1" evidence="8">
    <location>
        <begin position="94"/>
        <end position="283"/>
    </location>
</feature>
<feature type="transmembrane region" description="Helical" evidence="7">
    <location>
        <begin position="160"/>
        <end position="176"/>
    </location>
</feature>
<dbReference type="InterPro" id="IPR000515">
    <property type="entry name" value="MetI-like"/>
</dbReference>
<keyword evidence="6 7" id="KW-0472">Membrane</keyword>
<evidence type="ECO:0000313" key="9">
    <source>
        <dbReference type="EMBL" id="GAA4282489.1"/>
    </source>
</evidence>
<comment type="similarity">
    <text evidence="7">Belongs to the binding-protein-dependent transport system permease family.</text>
</comment>
<organism evidence="9 10">
    <name type="scientific">Brevibacterium daeguense</name>
    <dbReference type="NCBI Taxonomy" id="909936"/>
    <lineage>
        <taxon>Bacteria</taxon>
        <taxon>Bacillati</taxon>
        <taxon>Actinomycetota</taxon>
        <taxon>Actinomycetes</taxon>
        <taxon>Micrococcales</taxon>
        <taxon>Brevibacteriaceae</taxon>
        <taxon>Brevibacterium</taxon>
    </lineage>
</organism>
<feature type="transmembrane region" description="Helical" evidence="7">
    <location>
        <begin position="32"/>
        <end position="54"/>
    </location>
</feature>
<keyword evidence="4 7" id="KW-0812">Transmembrane</keyword>
<comment type="caution">
    <text evidence="9">The sequence shown here is derived from an EMBL/GenBank/DDBJ whole genome shotgun (WGS) entry which is preliminary data.</text>
</comment>
<dbReference type="SUPFAM" id="SSF161098">
    <property type="entry name" value="MetI-like"/>
    <property type="match status" value="1"/>
</dbReference>
<keyword evidence="3" id="KW-1003">Cell membrane</keyword>
<dbReference type="RefSeq" id="WP_236866710.1">
    <property type="nucleotide sequence ID" value="NZ_BAABAZ010000001.1"/>
</dbReference>
<evidence type="ECO:0000256" key="6">
    <source>
        <dbReference type="ARBA" id="ARBA00023136"/>
    </source>
</evidence>
<evidence type="ECO:0000256" key="2">
    <source>
        <dbReference type="ARBA" id="ARBA00022448"/>
    </source>
</evidence>
<keyword evidence="2 7" id="KW-0813">Transport</keyword>
<sequence length="295" mass="30226">MSTASAPAIQGSAPAEAPARLRARSGVWVGRIPAILAAALLGFYLVAAFVPGLLAPHDAAEVNPNSILAAPSPAHPFGTDELGRDILSRIIHAAGNSLLLGFGAVAIALVGGTVLGLSAALGHRFTNAILMRFVDIGLAFPELLLALLVIAIAGAGPTNALLAIGIATIPTYARVIRAEALSVRRSTYVEAARALGQPEWKVLVRHVLPNALRPLIVIATIGVGTATLAGAGLSFIGLGVSPPTPEWGSMLATARSFLQQAWWYGAFPGLAITSLVVSTTVLGRALQARTEGRAA</sequence>
<evidence type="ECO:0000256" key="3">
    <source>
        <dbReference type="ARBA" id="ARBA00022475"/>
    </source>
</evidence>
<feature type="transmembrane region" description="Helical" evidence="7">
    <location>
        <begin position="133"/>
        <end position="154"/>
    </location>
</feature>
<evidence type="ECO:0000256" key="4">
    <source>
        <dbReference type="ARBA" id="ARBA00022692"/>
    </source>
</evidence>
<accession>A0ABP8EET2</accession>
<feature type="transmembrane region" description="Helical" evidence="7">
    <location>
        <begin position="261"/>
        <end position="283"/>
    </location>
</feature>
<proteinExistence type="inferred from homology"/>
<gene>
    <name evidence="9" type="ORF">GCM10022261_00200</name>
</gene>
<dbReference type="Pfam" id="PF00528">
    <property type="entry name" value="BPD_transp_1"/>
    <property type="match status" value="1"/>
</dbReference>
<protein>
    <submittedName>
        <fullName evidence="9">ABC transporter permease</fullName>
    </submittedName>
</protein>
<dbReference type="EMBL" id="BAABAZ010000001">
    <property type="protein sequence ID" value="GAA4282489.1"/>
    <property type="molecule type" value="Genomic_DNA"/>
</dbReference>
<feature type="transmembrane region" description="Helical" evidence="7">
    <location>
        <begin position="98"/>
        <end position="121"/>
    </location>
</feature>
<reference evidence="10" key="1">
    <citation type="journal article" date="2019" name="Int. J. Syst. Evol. Microbiol.">
        <title>The Global Catalogue of Microorganisms (GCM) 10K type strain sequencing project: providing services to taxonomists for standard genome sequencing and annotation.</title>
        <authorList>
            <consortium name="The Broad Institute Genomics Platform"/>
            <consortium name="The Broad Institute Genome Sequencing Center for Infectious Disease"/>
            <person name="Wu L."/>
            <person name="Ma J."/>
        </authorList>
    </citation>
    <scope>NUCLEOTIDE SEQUENCE [LARGE SCALE GENOMIC DNA]</scope>
    <source>
        <strain evidence="10">JCM 17458</strain>
    </source>
</reference>
<evidence type="ECO:0000259" key="8">
    <source>
        <dbReference type="PROSITE" id="PS50928"/>
    </source>
</evidence>